<accession>A0ACC0AXF1</accession>
<dbReference type="EMBL" id="CM044704">
    <property type="protein sequence ID" value="KAI5665441.1"/>
    <property type="molecule type" value="Genomic_DNA"/>
</dbReference>
<evidence type="ECO:0000313" key="2">
    <source>
        <dbReference type="Proteomes" id="UP001060085"/>
    </source>
</evidence>
<protein>
    <submittedName>
        <fullName evidence="1">Uncharacterized protein</fullName>
    </submittedName>
</protein>
<comment type="caution">
    <text evidence="1">The sequence shown here is derived from an EMBL/GenBank/DDBJ whole genome shotgun (WGS) entry which is preliminary data.</text>
</comment>
<organism evidence="1 2">
    <name type="scientific">Catharanthus roseus</name>
    <name type="common">Madagascar periwinkle</name>
    <name type="synonym">Vinca rosea</name>
    <dbReference type="NCBI Taxonomy" id="4058"/>
    <lineage>
        <taxon>Eukaryota</taxon>
        <taxon>Viridiplantae</taxon>
        <taxon>Streptophyta</taxon>
        <taxon>Embryophyta</taxon>
        <taxon>Tracheophyta</taxon>
        <taxon>Spermatophyta</taxon>
        <taxon>Magnoliopsida</taxon>
        <taxon>eudicotyledons</taxon>
        <taxon>Gunneridae</taxon>
        <taxon>Pentapetalae</taxon>
        <taxon>asterids</taxon>
        <taxon>lamiids</taxon>
        <taxon>Gentianales</taxon>
        <taxon>Apocynaceae</taxon>
        <taxon>Rauvolfioideae</taxon>
        <taxon>Vinceae</taxon>
        <taxon>Catharanthinae</taxon>
        <taxon>Catharanthus</taxon>
    </lineage>
</organism>
<name>A0ACC0AXF1_CATRO</name>
<gene>
    <name evidence="1" type="ORF">M9H77_15294</name>
</gene>
<sequence length="430" mass="47861">MGGSGKWIKSLITLGKNQPYDHEKGGGKGRKWKLWRTASGGFSKGVKEGRRTAESEVSDSSFDGQMAAAVATVVRAQHNDFKLVRREWAAVRIQTIFRAFLARRALRALKALVRLQAIFRGRQVRKQAAITLRCMQALVRAQARVRAQSIQTSLEAQSLKNSLPGDPIKQAENGWCGTRGTAEEVKSKLRMRQEGALKRERALAYAIAQQQLRGNPCSYSKSLDNGNKITSGLSWLERWMATKAWDNNSFDAGSDMTPISANYEVASAVKSCSNSSEHDMVKIRRNNISTRIASRPPLMDRLTRTSSDPSSELMYDETTTSNSNSSSLSSSETPGSNNTPEEGRGSKPSYMNPTESIKAKQRPASPCHQTYKIQMHSSADNLQFSKKSIPFSGSIPRRSADSDLYSVHMCKDLYPPVHFDKYDRVRSRLQ</sequence>
<dbReference type="Proteomes" id="UP001060085">
    <property type="component" value="Linkage Group LG04"/>
</dbReference>
<reference evidence="2" key="1">
    <citation type="journal article" date="2023" name="Nat. Plants">
        <title>Single-cell RNA sequencing provides a high-resolution roadmap for understanding the multicellular compartmentation of specialized metabolism.</title>
        <authorList>
            <person name="Sun S."/>
            <person name="Shen X."/>
            <person name="Li Y."/>
            <person name="Li Y."/>
            <person name="Wang S."/>
            <person name="Li R."/>
            <person name="Zhang H."/>
            <person name="Shen G."/>
            <person name="Guo B."/>
            <person name="Wei J."/>
            <person name="Xu J."/>
            <person name="St-Pierre B."/>
            <person name="Chen S."/>
            <person name="Sun C."/>
        </authorList>
    </citation>
    <scope>NUCLEOTIDE SEQUENCE [LARGE SCALE GENOMIC DNA]</scope>
</reference>
<proteinExistence type="predicted"/>
<evidence type="ECO:0000313" key="1">
    <source>
        <dbReference type="EMBL" id="KAI5665441.1"/>
    </source>
</evidence>
<keyword evidence="2" id="KW-1185">Reference proteome</keyword>